<protein>
    <submittedName>
        <fullName evidence="1">Uncharacterized protein</fullName>
    </submittedName>
</protein>
<accession>A0A2M8F3I4</accession>
<dbReference type="Proteomes" id="UP000231383">
    <property type="component" value="Unassembled WGS sequence"/>
</dbReference>
<organism evidence="1 2">
    <name type="scientific">Candidatus Roizmanbacteria bacterium CG_4_9_14_0_2_um_filter_39_13</name>
    <dbReference type="NCBI Taxonomy" id="1974839"/>
    <lineage>
        <taxon>Bacteria</taxon>
        <taxon>Candidatus Roizmaniibacteriota</taxon>
    </lineage>
</organism>
<reference evidence="2" key="1">
    <citation type="submission" date="2017-09" db="EMBL/GenBank/DDBJ databases">
        <title>Depth-based differentiation of microbial function through sediment-hosted aquifers and enrichment of novel symbionts in the deep terrestrial subsurface.</title>
        <authorList>
            <person name="Probst A.J."/>
            <person name="Ladd B."/>
            <person name="Jarett J.K."/>
            <person name="Geller-Mcgrath D.E."/>
            <person name="Sieber C.M.K."/>
            <person name="Emerson J.B."/>
            <person name="Anantharaman K."/>
            <person name="Thomas B.C."/>
            <person name="Malmstrom R."/>
            <person name="Stieglmeier M."/>
            <person name="Klingl A."/>
            <person name="Woyke T."/>
            <person name="Ryan C.M."/>
            <person name="Banfield J.F."/>
        </authorList>
    </citation>
    <scope>NUCLEOTIDE SEQUENCE [LARGE SCALE GENOMIC DNA]</scope>
</reference>
<evidence type="ECO:0000313" key="1">
    <source>
        <dbReference type="EMBL" id="PJC33848.1"/>
    </source>
</evidence>
<comment type="caution">
    <text evidence="1">The sequence shown here is derived from an EMBL/GenBank/DDBJ whole genome shotgun (WGS) entry which is preliminary data.</text>
</comment>
<dbReference type="EMBL" id="PFSC01000024">
    <property type="protein sequence ID" value="PJC33848.1"/>
    <property type="molecule type" value="Genomic_DNA"/>
</dbReference>
<dbReference type="AlphaFoldDB" id="A0A2M8F3I4"/>
<proteinExistence type="predicted"/>
<name>A0A2M8F3I4_9BACT</name>
<gene>
    <name evidence="1" type="ORF">CO051_00915</name>
</gene>
<evidence type="ECO:0000313" key="2">
    <source>
        <dbReference type="Proteomes" id="UP000231383"/>
    </source>
</evidence>
<sequence length="64" mass="7890">MTFSIKYFLNLFQQPKQYFFFGLPSREKKKIVLRAVEESNKMQVDLLKKYEKKFPNNTQQYYIN</sequence>